<organism evidence="3 4">
    <name type="scientific">Paenibacillus profundus</name>
    <dbReference type="NCBI Taxonomy" id="1173085"/>
    <lineage>
        <taxon>Bacteria</taxon>
        <taxon>Bacillati</taxon>
        <taxon>Bacillota</taxon>
        <taxon>Bacilli</taxon>
        <taxon>Bacillales</taxon>
        <taxon>Paenibacillaceae</taxon>
        <taxon>Paenibacillus</taxon>
    </lineage>
</organism>
<dbReference type="RefSeq" id="WP_233697417.1">
    <property type="nucleotide sequence ID" value="NZ_JAJNBZ010000012.1"/>
</dbReference>
<accession>A0ABS8YKI3</accession>
<feature type="chain" id="PRO_5047017325" evidence="1">
    <location>
        <begin position="26"/>
        <end position="454"/>
    </location>
</feature>
<feature type="domain" description="Copper amine oxidase-like N-terminal" evidence="2">
    <location>
        <begin position="290"/>
        <end position="390"/>
    </location>
</feature>
<sequence>MKQSKWITAVTLAALLLGGIPSAYAAPMYNPSDGITAGSEKSDTSKAKADIIAKDIQKVNKARGDSLYSPLYNNRSEDREALAAIAAFINTLQSKGTPYTLTEEESDSHRQSFQLRMSVEQKDKPDIRIMLYNTDTLVFGEDAYSYKVQDAKLAKFFMEQFQEAQEPKLPSSVSFGESITIKGASSGSESGTVDVFLMPAPPWESFTSANGIEYPANNAIWLYRSITEFGRYDFTFQMPAYGRTLDGKSVAIKPGNWDFAIHVTTYMMAQSVMIKPASDPVLALQGIPLANAKPQIRQGKTLLPLRLAAELTGHDIIWDQRHRRVGIDTDAKLLAASPASRDIEVWLAGKPVKTEIAPLLLQGTVYVPLETLTAHLGVKAEWMAENRVVNLSLPTVLLKPDKHTNDADVHDMLQLLNEYVKQYNAHNEQSIKPLFNNEIKWARSFAYRPLFQHT</sequence>
<reference evidence="3 4" key="1">
    <citation type="submission" date="2021-11" db="EMBL/GenBank/DDBJ databases">
        <title>Draft genome sequence of Paenibacillus profundus YoMME, a new Gram-positive bacteria with exoelectrogenic properties.</title>
        <authorList>
            <person name="Hubenova Y."/>
            <person name="Hubenova E."/>
            <person name="Manasiev Y."/>
            <person name="Peykov S."/>
            <person name="Mitov M."/>
        </authorList>
    </citation>
    <scope>NUCLEOTIDE SEQUENCE [LARGE SCALE GENOMIC DNA]</scope>
    <source>
        <strain evidence="3 4">YoMME</strain>
    </source>
</reference>
<evidence type="ECO:0000259" key="2">
    <source>
        <dbReference type="Pfam" id="PF07833"/>
    </source>
</evidence>
<comment type="caution">
    <text evidence="3">The sequence shown here is derived from an EMBL/GenBank/DDBJ whole genome shotgun (WGS) entry which is preliminary data.</text>
</comment>
<feature type="signal peptide" evidence="1">
    <location>
        <begin position="1"/>
        <end position="25"/>
    </location>
</feature>
<dbReference type="InterPro" id="IPR036582">
    <property type="entry name" value="Mao_N_sf"/>
</dbReference>
<proteinExistence type="predicted"/>
<keyword evidence="4" id="KW-1185">Reference proteome</keyword>
<gene>
    <name evidence="3" type="ORF">LQV63_15785</name>
</gene>
<protein>
    <submittedName>
        <fullName evidence="3">Copper amine oxidase N-terminal domain-containing protein</fullName>
    </submittedName>
</protein>
<evidence type="ECO:0000313" key="4">
    <source>
        <dbReference type="Proteomes" id="UP001199916"/>
    </source>
</evidence>
<dbReference type="InterPro" id="IPR012854">
    <property type="entry name" value="Cu_amine_oxidase-like_N"/>
</dbReference>
<dbReference type="Proteomes" id="UP001199916">
    <property type="component" value="Unassembled WGS sequence"/>
</dbReference>
<dbReference type="EMBL" id="JAJNBZ010000012">
    <property type="protein sequence ID" value="MCE5170767.1"/>
    <property type="molecule type" value="Genomic_DNA"/>
</dbReference>
<dbReference type="SUPFAM" id="SSF55383">
    <property type="entry name" value="Copper amine oxidase, domain N"/>
    <property type="match status" value="1"/>
</dbReference>
<evidence type="ECO:0000256" key="1">
    <source>
        <dbReference type="SAM" id="SignalP"/>
    </source>
</evidence>
<evidence type="ECO:0000313" key="3">
    <source>
        <dbReference type="EMBL" id="MCE5170767.1"/>
    </source>
</evidence>
<dbReference type="Pfam" id="PF07833">
    <property type="entry name" value="Cu_amine_oxidN1"/>
    <property type="match status" value="1"/>
</dbReference>
<keyword evidence="1" id="KW-0732">Signal</keyword>
<dbReference type="Gene3D" id="3.30.457.10">
    <property type="entry name" value="Copper amine oxidase-like, N-terminal domain"/>
    <property type="match status" value="1"/>
</dbReference>
<name>A0ABS8YKI3_9BACL</name>